<keyword evidence="1" id="KW-0812">Transmembrane</keyword>
<evidence type="ECO:0000313" key="3">
    <source>
        <dbReference type="EMBL" id="MEX5285951.1"/>
    </source>
</evidence>
<feature type="transmembrane region" description="Helical" evidence="1">
    <location>
        <begin position="7"/>
        <end position="26"/>
    </location>
</feature>
<organism evidence="3 4">
    <name type="scientific">Selenomonas sputigena</name>
    <dbReference type="NCBI Taxonomy" id="69823"/>
    <lineage>
        <taxon>Bacteria</taxon>
        <taxon>Bacillati</taxon>
        <taxon>Bacillota</taxon>
        <taxon>Negativicutes</taxon>
        <taxon>Selenomonadales</taxon>
        <taxon>Selenomonadaceae</taxon>
        <taxon>Selenomonas</taxon>
    </lineage>
</organism>
<reference evidence="3 4" key="1">
    <citation type="submission" date="2023-04" db="EMBL/GenBank/DDBJ databases">
        <title>Genome Sequence of Selenomonas sputigena ATCC 33150.</title>
        <authorList>
            <person name="Miller D.P."/>
            <person name="Anvari S."/>
            <person name="Polson S.W."/>
            <person name="Macdonald M."/>
            <person name="Mcdowell J.V."/>
        </authorList>
    </citation>
    <scope>NUCLEOTIDE SEQUENCE [LARGE SCALE GENOMIC DNA]</scope>
    <source>
        <strain evidence="3 4">ATCC 33150</strain>
    </source>
</reference>
<evidence type="ECO:0000259" key="2">
    <source>
        <dbReference type="Pfam" id="PF14018"/>
    </source>
</evidence>
<dbReference type="RefSeq" id="WP_368847670.1">
    <property type="nucleotide sequence ID" value="NZ_CP194411.1"/>
</dbReference>
<dbReference type="EMBL" id="JARVLH010000006">
    <property type="protein sequence ID" value="MEX5285951.1"/>
    <property type="molecule type" value="Genomic_DNA"/>
</dbReference>
<feature type="transmembrane region" description="Helical" evidence="1">
    <location>
        <begin position="46"/>
        <end position="64"/>
    </location>
</feature>
<protein>
    <submittedName>
        <fullName evidence="3">DUF4234 domain-containing protein</fullName>
    </submittedName>
</protein>
<dbReference type="Pfam" id="PF14018">
    <property type="entry name" value="DUF4234"/>
    <property type="match status" value="1"/>
</dbReference>
<sequence length="125" mass="13862">MTKRSIPLAIVFTIITAGIYGIYWLYQLTEEAHAAAGERTTASGGMVIVFTLVTCGIYSLYWLYKMGETIIMAKQRRAMTVDTNLPIIYLVLALFGFGIISYALMQNSLNEIIDYDGGGNMPQAF</sequence>
<keyword evidence="4" id="KW-1185">Reference proteome</keyword>
<gene>
    <name evidence="3" type="ORF">QCO44_09985</name>
</gene>
<evidence type="ECO:0000313" key="4">
    <source>
        <dbReference type="Proteomes" id="UP001559623"/>
    </source>
</evidence>
<dbReference type="InterPro" id="IPR025328">
    <property type="entry name" value="DUF4234"/>
</dbReference>
<keyword evidence="1" id="KW-1133">Transmembrane helix</keyword>
<feature type="transmembrane region" description="Helical" evidence="1">
    <location>
        <begin position="85"/>
        <end position="105"/>
    </location>
</feature>
<feature type="domain" description="DUF4234" evidence="2">
    <location>
        <begin position="4"/>
        <end position="70"/>
    </location>
</feature>
<proteinExistence type="predicted"/>
<name>A0ABV3X6X4_9FIRM</name>
<evidence type="ECO:0000256" key="1">
    <source>
        <dbReference type="SAM" id="Phobius"/>
    </source>
</evidence>
<comment type="caution">
    <text evidence="3">The sequence shown here is derived from an EMBL/GenBank/DDBJ whole genome shotgun (WGS) entry which is preliminary data.</text>
</comment>
<accession>A0ABV3X6X4</accession>
<keyword evidence="1" id="KW-0472">Membrane</keyword>
<dbReference type="Proteomes" id="UP001559623">
    <property type="component" value="Unassembled WGS sequence"/>
</dbReference>